<dbReference type="EMBL" id="CAIIXF020000002">
    <property type="protein sequence ID" value="CAH1777367.1"/>
    <property type="molecule type" value="Genomic_DNA"/>
</dbReference>
<name>A0A8S4N8K2_OWEFU</name>
<evidence type="ECO:0000256" key="6">
    <source>
        <dbReference type="ARBA" id="ARBA00047512"/>
    </source>
</evidence>
<gene>
    <name evidence="8" type="ORF">OFUS_LOCUS4421</name>
</gene>
<organism evidence="8 9">
    <name type="scientific">Owenia fusiformis</name>
    <name type="common">Polychaete worm</name>
    <dbReference type="NCBI Taxonomy" id="6347"/>
    <lineage>
        <taxon>Eukaryota</taxon>
        <taxon>Metazoa</taxon>
        <taxon>Spiralia</taxon>
        <taxon>Lophotrochozoa</taxon>
        <taxon>Annelida</taxon>
        <taxon>Polychaeta</taxon>
        <taxon>Sedentaria</taxon>
        <taxon>Canalipalpata</taxon>
        <taxon>Sabellida</taxon>
        <taxon>Oweniida</taxon>
        <taxon>Oweniidae</taxon>
        <taxon>Owenia</taxon>
    </lineage>
</organism>
<dbReference type="Proteomes" id="UP000749559">
    <property type="component" value="Unassembled WGS sequence"/>
</dbReference>
<evidence type="ECO:0000259" key="7">
    <source>
        <dbReference type="PROSITE" id="PS51704"/>
    </source>
</evidence>
<keyword evidence="5" id="KW-0378">Hydrolase</keyword>
<evidence type="ECO:0000256" key="4">
    <source>
        <dbReference type="ARBA" id="ARBA00022798"/>
    </source>
</evidence>
<evidence type="ECO:0000256" key="1">
    <source>
        <dbReference type="ARBA" id="ARBA00007277"/>
    </source>
</evidence>
<dbReference type="Pfam" id="PF03009">
    <property type="entry name" value="GDPD"/>
    <property type="match status" value="1"/>
</dbReference>
<comment type="caution">
    <text evidence="8">The sequence shown here is derived from an EMBL/GenBank/DDBJ whole genome shotgun (WGS) entry which is preliminary data.</text>
</comment>
<evidence type="ECO:0000256" key="3">
    <source>
        <dbReference type="ARBA" id="ARBA00022729"/>
    </source>
</evidence>
<dbReference type="Gene3D" id="3.20.20.190">
    <property type="entry name" value="Phosphatidylinositol (PI) phosphodiesterase"/>
    <property type="match status" value="1"/>
</dbReference>
<dbReference type="GO" id="GO:0006629">
    <property type="term" value="P:lipid metabolic process"/>
    <property type="evidence" value="ECO:0007669"/>
    <property type="project" value="InterPro"/>
</dbReference>
<proteinExistence type="inferred from homology"/>
<dbReference type="PANTHER" id="PTHR43620">
    <property type="entry name" value="GLYCEROPHOSPHORYL DIESTER PHOSPHODIESTERASE"/>
    <property type="match status" value="1"/>
</dbReference>
<dbReference type="PROSITE" id="PS51704">
    <property type="entry name" value="GP_PDE"/>
    <property type="match status" value="1"/>
</dbReference>
<keyword evidence="4" id="KW-0319">Glycerol metabolism</keyword>
<dbReference type="GO" id="GO:0006071">
    <property type="term" value="P:glycerol metabolic process"/>
    <property type="evidence" value="ECO:0007669"/>
    <property type="project" value="UniProtKB-KW"/>
</dbReference>
<dbReference type="InterPro" id="IPR017946">
    <property type="entry name" value="PLC-like_Pdiesterase_TIM-brl"/>
</dbReference>
<reference evidence="8" key="1">
    <citation type="submission" date="2022-03" db="EMBL/GenBank/DDBJ databases">
        <authorList>
            <person name="Martin C."/>
        </authorList>
    </citation>
    <scope>NUCLEOTIDE SEQUENCE</scope>
</reference>
<dbReference type="OrthoDB" id="6278646at2759"/>
<evidence type="ECO:0000313" key="9">
    <source>
        <dbReference type="Proteomes" id="UP000749559"/>
    </source>
</evidence>
<dbReference type="PANTHER" id="PTHR43620:SF7">
    <property type="entry name" value="GLYCEROPHOSPHODIESTER PHOSPHODIESTERASE GDPD5-RELATED"/>
    <property type="match status" value="1"/>
</dbReference>
<dbReference type="GO" id="GO:0008889">
    <property type="term" value="F:glycerophosphodiester phosphodiesterase activity"/>
    <property type="evidence" value="ECO:0007669"/>
    <property type="project" value="UniProtKB-EC"/>
</dbReference>
<evidence type="ECO:0000256" key="2">
    <source>
        <dbReference type="ARBA" id="ARBA00012247"/>
    </source>
</evidence>
<evidence type="ECO:0000313" key="8">
    <source>
        <dbReference type="EMBL" id="CAH1777367.1"/>
    </source>
</evidence>
<dbReference type="EC" id="3.1.4.46" evidence="2"/>
<feature type="domain" description="GP-PDE" evidence="7">
    <location>
        <begin position="63"/>
        <end position="367"/>
    </location>
</feature>
<accession>A0A8S4N8K2</accession>
<dbReference type="InterPro" id="IPR030395">
    <property type="entry name" value="GP_PDE_dom"/>
</dbReference>
<evidence type="ECO:0000256" key="5">
    <source>
        <dbReference type="ARBA" id="ARBA00022801"/>
    </source>
</evidence>
<keyword evidence="9" id="KW-1185">Reference proteome</keyword>
<comment type="catalytic activity">
    <reaction evidence="6">
        <text>a sn-glycero-3-phosphodiester + H2O = an alcohol + sn-glycerol 3-phosphate + H(+)</text>
        <dbReference type="Rhea" id="RHEA:12969"/>
        <dbReference type="ChEBI" id="CHEBI:15377"/>
        <dbReference type="ChEBI" id="CHEBI:15378"/>
        <dbReference type="ChEBI" id="CHEBI:30879"/>
        <dbReference type="ChEBI" id="CHEBI:57597"/>
        <dbReference type="ChEBI" id="CHEBI:83408"/>
        <dbReference type="EC" id="3.1.4.46"/>
    </reaction>
</comment>
<dbReference type="SUPFAM" id="SSF51695">
    <property type="entry name" value="PLC-like phosphodiesterases"/>
    <property type="match status" value="1"/>
</dbReference>
<keyword evidence="3" id="KW-0732">Signal</keyword>
<comment type="similarity">
    <text evidence="1">Belongs to the glycerophosphoryl diester phosphodiesterase family.</text>
</comment>
<sequence length="418" mass="47693">MHGFINACNILHTGHVHSEMNMEIVMCIALLCACVDARHHSTRARAGLPRVGHNIAGLEMDRPLIIGHRGSAGMMPEHSLEGYKLAIKQGTDVIECDMCLTKDLKIVCLHESWFSRVTNVKDDPEFRDKIVSREVEGSLINDWFSVDFTLKELKKLRLIQPNSFRDQTHNLKYPMATLTELIDLVKAEDRTVAIHAETKNPEWVNSLDLVKNANTTFEDIVVEVLEARGYDSEYSPFFLQSFSEESLRALAQRTTVPKVMLVWKEGVTQEKLMELSEFCYGMGLWKDLIITGWNDAYGYKNYAWNRTDLVERIHNLGMKVHIYTMRNEDRYLLWDYGQDPRREYEAFLQLGVDGYFTDFPATLKSLLDDAYISSAIPCATLCPPSLSSPGSSSDKNKKQSKSILRSIRALLCSVYCDE</sequence>
<protein>
    <recommendedName>
        <fullName evidence="2">glycerophosphodiester phosphodiesterase</fullName>
        <ecNumber evidence="2">3.1.4.46</ecNumber>
    </recommendedName>
</protein>
<dbReference type="AlphaFoldDB" id="A0A8S4N8K2"/>